<evidence type="ECO:0000256" key="1">
    <source>
        <dbReference type="SAM" id="MobiDB-lite"/>
    </source>
</evidence>
<evidence type="ECO:0000313" key="3">
    <source>
        <dbReference type="Proteomes" id="UP000266861"/>
    </source>
</evidence>
<keyword evidence="3" id="KW-1185">Reference proteome</keyword>
<dbReference type="AlphaFoldDB" id="A0A397I9S3"/>
<name>A0A397I9S3_9GLOM</name>
<feature type="region of interest" description="Disordered" evidence="1">
    <location>
        <begin position="32"/>
        <end position="57"/>
    </location>
</feature>
<dbReference type="EMBL" id="PQFF01000224">
    <property type="protein sequence ID" value="RHZ72551.1"/>
    <property type="molecule type" value="Genomic_DNA"/>
</dbReference>
<reference evidence="2 3" key="1">
    <citation type="submission" date="2018-08" db="EMBL/GenBank/DDBJ databases">
        <title>Genome and evolution of the arbuscular mycorrhizal fungus Diversispora epigaea (formerly Glomus versiforme) and its bacterial endosymbionts.</title>
        <authorList>
            <person name="Sun X."/>
            <person name="Fei Z."/>
            <person name="Harrison M."/>
        </authorList>
    </citation>
    <scope>NUCLEOTIDE SEQUENCE [LARGE SCALE GENOMIC DNA]</scope>
    <source>
        <strain evidence="2 3">IT104</strain>
    </source>
</reference>
<dbReference type="Proteomes" id="UP000266861">
    <property type="component" value="Unassembled WGS sequence"/>
</dbReference>
<accession>A0A397I9S3</accession>
<gene>
    <name evidence="2" type="ORF">Glove_242g4</name>
</gene>
<protein>
    <submittedName>
        <fullName evidence="2">Uncharacterized protein</fullName>
    </submittedName>
</protein>
<sequence length="108" mass="12795">MNRKKSKSLSENSNNKIVTAKQRLEHFEKALKPINYDSDNENDNTKHGFHKSTESNNEVTTIRIGDVSLRMTKPKNQELVPNYFDPFYEDSQEILRHLRWFVFIVCHI</sequence>
<comment type="caution">
    <text evidence="2">The sequence shown here is derived from an EMBL/GenBank/DDBJ whole genome shotgun (WGS) entry which is preliminary data.</text>
</comment>
<organism evidence="2 3">
    <name type="scientific">Diversispora epigaea</name>
    <dbReference type="NCBI Taxonomy" id="1348612"/>
    <lineage>
        <taxon>Eukaryota</taxon>
        <taxon>Fungi</taxon>
        <taxon>Fungi incertae sedis</taxon>
        <taxon>Mucoromycota</taxon>
        <taxon>Glomeromycotina</taxon>
        <taxon>Glomeromycetes</taxon>
        <taxon>Diversisporales</taxon>
        <taxon>Diversisporaceae</taxon>
        <taxon>Diversispora</taxon>
    </lineage>
</organism>
<evidence type="ECO:0000313" key="2">
    <source>
        <dbReference type="EMBL" id="RHZ72551.1"/>
    </source>
</evidence>
<proteinExistence type="predicted"/>
<dbReference type="STRING" id="1348612.A0A397I9S3"/>